<dbReference type="RefSeq" id="WP_274579098.1">
    <property type="nucleotide sequence ID" value="NZ_JALNTG010000031.1"/>
</dbReference>
<dbReference type="Proteomes" id="UP001150055">
    <property type="component" value="Unassembled WGS sequence"/>
</dbReference>
<protein>
    <submittedName>
        <fullName evidence="1">Phage head closure protein</fullName>
    </submittedName>
</protein>
<dbReference type="Pfam" id="PF05521">
    <property type="entry name" value="Phage_HCP"/>
    <property type="match status" value="1"/>
</dbReference>
<dbReference type="Gene3D" id="2.40.10.270">
    <property type="entry name" value="Bacteriophage SPP1 head-tail adaptor protein"/>
    <property type="match status" value="1"/>
</dbReference>
<sequence length="118" mass="13130">MSGISAGELCHRVTIQRDEGSIKDDDGYEGPADWRDFLHLWAKVTPLSARDLIAAQGYQSQVVARLKIRHRTDIDSSMRVIFQGIKYAIDGPALNDPETGNIYCTFLLSSGVEKFKEG</sequence>
<gene>
    <name evidence="1" type="ORF">M0O54_09410</name>
</gene>
<accession>A0AB35K105</accession>
<dbReference type="AlphaFoldDB" id="A0AB35K105"/>
<dbReference type="EMBL" id="JALNTG010000031">
    <property type="protein sequence ID" value="MDD9320333.1"/>
    <property type="molecule type" value="Genomic_DNA"/>
</dbReference>
<evidence type="ECO:0000313" key="2">
    <source>
        <dbReference type="Proteomes" id="UP001150055"/>
    </source>
</evidence>
<reference evidence="1" key="1">
    <citation type="submission" date="2022-12" db="EMBL/GenBank/DDBJ databases">
        <title>Acinetobacter lactucae: Emerging opportunistic pathogenic species of genus Acinetobacter isolated from immunocompromised patients in clinical settings of India.</title>
        <authorList>
            <person name="Amar A.K."/>
            <person name="Sawant A.R."/>
            <person name="Meera M."/>
            <person name="Tomar A."/>
            <person name="Sistla S."/>
            <person name="Prashanth K."/>
        </authorList>
    </citation>
    <scope>NUCLEOTIDE SEQUENCE</scope>
    <source>
        <strain evidence="1">PKAL1828C</strain>
    </source>
</reference>
<comment type="caution">
    <text evidence="1">The sequence shown here is derived from an EMBL/GenBank/DDBJ whole genome shotgun (WGS) entry which is preliminary data.</text>
</comment>
<organism evidence="1 2">
    <name type="scientific">Acinetobacter lactucae</name>
    <dbReference type="NCBI Taxonomy" id="1785128"/>
    <lineage>
        <taxon>Bacteria</taxon>
        <taxon>Pseudomonadati</taxon>
        <taxon>Pseudomonadota</taxon>
        <taxon>Gammaproteobacteria</taxon>
        <taxon>Moraxellales</taxon>
        <taxon>Moraxellaceae</taxon>
        <taxon>Acinetobacter</taxon>
        <taxon>Acinetobacter calcoaceticus/baumannii complex</taxon>
    </lineage>
</organism>
<name>A0AB35K105_9GAMM</name>
<dbReference type="InterPro" id="IPR038666">
    <property type="entry name" value="SSP1_head-tail_sf"/>
</dbReference>
<proteinExistence type="predicted"/>
<dbReference type="InterPro" id="IPR008767">
    <property type="entry name" value="Phage_SPP1_head-tail_adaptor"/>
</dbReference>
<dbReference type="NCBIfam" id="TIGR01563">
    <property type="entry name" value="gp16_SPP1"/>
    <property type="match status" value="1"/>
</dbReference>
<evidence type="ECO:0000313" key="1">
    <source>
        <dbReference type="EMBL" id="MDD9320333.1"/>
    </source>
</evidence>